<proteinExistence type="predicted"/>
<dbReference type="RefSeq" id="WP_344782143.1">
    <property type="nucleotide sequence ID" value="NZ_BAABAF010000005.1"/>
</dbReference>
<evidence type="ECO:0000256" key="1">
    <source>
        <dbReference type="ARBA" id="ARBA00022475"/>
    </source>
</evidence>
<name>A0ABP7GHR9_9MICO</name>
<organism evidence="6 7">
    <name type="scientific">Microbacterium kribbense</name>
    <dbReference type="NCBI Taxonomy" id="433645"/>
    <lineage>
        <taxon>Bacteria</taxon>
        <taxon>Bacillati</taxon>
        <taxon>Actinomycetota</taxon>
        <taxon>Actinomycetes</taxon>
        <taxon>Micrococcales</taxon>
        <taxon>Microbacteriaceae</taxon>
        <taxon>Microbacterium</taxon>
    </lineage>
</organism>
<protein>
    <submittedName>
        <fullName evidence="6">TDP-N-acetylfucosamine:lipid II N-acetylfucosaminyltransferase</fullName>
    </submittedName>
</protein>
<keyword evidence="1" id="KW-1003">Cell membrane</keyword>
<evidence type="ECO:0000256" key="2">
    <source>
        <dbReference type="ARBA" id="ARBA00022519"/>
    </source>
</evidence>
<evidence type="ECO:0000256" key="5">
    <source>
        <dbReference type="ARBA" id="ARBA00023136"/>
    </source>
</evidence>
<reference evidence="7" key="1">
    <citation type="journal article" date="2019" name="Int. J. Syst. Evol. Microbiol.">
        <title>The Global Catalogue of Microorganisms (GCM) 10K type strain sequencing project: providing services to taxonomists for standard genome sequencing and annotation.</title>
        <authorList>
            <consortium name="The Broad Institute Genomics Platform"/>
            <consortium name="The Broad Institute Genome Sequencing Center for Infectious Disease"/>
            <person name="Wu L."/>
            <person name="Ma J."/>
        </authorList>
    </citation>
    <scope>NUCLEOTIDE SEQUENCE [LARGE SCALE GENOMIC DNA]</scope>
    <source>
        <strain evidence="7">JCM 16950</strain>
    </source>
</reference>
<keyword evidence="4" id="KW-0808">Transferase</keyword>
<comment type="caution">
    <text evidence="6">The sequence shown here is derived from an EMBL/GenBank/DDBJ whole genome shotgun (WGS) entry which is preliminary data.</text>
</comment>
<keyword evidence="5" id="KW-0472">Membrane</keyword>
<keyword evidence="2" id="KW-0997">Cell inner membrane</keyword>
<evidence type="ECO:0000313" key="7">
    <source>
        <dbReference type="Proteomes" id="UP001500540"/>
    </source>
</evidence>
<accession>A0ABP7GHR9</accession>
<dbReference type="Proteomes" id="UP001500540">
    <property type="component" value="Unassembled WGS sequence"/>
</dbReference>
<dbReference type="EMBL" id="BAABAF010000005">
    <property type="protein sequence ID" value="GAA3763552.1"/>
    <property type="molecule type" value="Genomic_DNA"/>
</dbReference>
<evidence type="ECO:0000256" key="3">
    <source>
        <dbReference type="ARBA" id="ARBA00022676"/>
    </source>
</evidence>
<sequence length="368" mass="41231">MRLLHIGQSYPFVSYAISSLSTHLDAEVVAYVSQHSNRTGNFTISTTNARVETWPACRVAKRWRAVQLARQADVIIAHELSTIASLAIAANPRAVAVWSGWGVDYYHDAYTDDTLLGPLTKQWTLKPQIRSRVLNYALRKIRSHAARRVDLFCAPIPSDESIMRAAFPSLRGTPIQMPYLEIQVPEVVPANQGRDILVGNSATPTCNHLEAFSLLSHHDLTNRRVIVPLTYGDTTYREIVVREGKRLLGANFLPLIDHLPEAQYSDLMDQCSVAIFNHRRQQAMGNIIAALQKGMAVYMDDVNPASEWLREAGARIYSTSDLSVAPPQNVLTYIDRLQNARTLRTTWSHDAVYAKYKDAADHILTLAQ</sequence>
<evidence type="ECO:0000313" key="6">
    <source>
        <dbReference type="EMBL" id="GAA3763552.1"/>
    </source>
</evidence>
<dbReference type="InterPro" id="IPR009993">
    <property type="entry name" value="WecF"/>
</dbReference>
<evidence type="ECO:0000256" key="4">
    <source>
        <dbReference type="ARBA" id="ARBA00022679"/>
    </source>
</evidence>
<gene>
    <name evidence="6" type="ORF">GCM10022240_14880</name>
</gene>
<keyword evidence="7" id="KW-1185">Reference proteome</keyword>
<dbReference type="Pfam" id="PF07429">
    <property type="entry name" value="Glyco_transf_56"/>
    <property type="match status" value="1"/>
</dbReference>
<keyword evidence="3" id="KW-0328">Glycosyltransferase</keyword>